<protein>
    <recommendedName>
        <fullName evidence="4">Tat pathway signal sequence domain protein</fullName>
    </recommendedName>
</protein>
<feature type="chain" id="PRO_5046841052" description="Tat pathway signal sequence domain protein" evidence="1">
    <location>
        <begin position="28"/>
        <end position="169"/>
    </location>
</feature>
<reference evidence="2 3" key="1">
    <citation type="submission" date="2023-06" db="EMBL/GenBank/DDBJ databases">
        <title>The Gram-positive Non-spore-bearing Anaerobic Bacilli of Human Feces.</title>
        <authorList>
            <person name="Eggerth A.H."/>
        </authorList>
    </citation>
    <scope>NUCLEOTIDE SEQUENCE [LARGE SCALE GENOMIC DNA]</scope>
    <source>
        <strain evidence="2 3">CBA3108</strain>
    </source>
</reference>
<sequence>MKRVFSIPVLVLVGSAALSMSPLVSYAAPVENGSQTEMRADVKTGEVKAADGKSDANTAYFIDVNTGDEVSSTQIVGTDRAYRRGNCGSSDACWMSGYPIGDFAFFNKGTTTGYFPQRQSFYSGKYYAKICWLNGSKTVCSKSYVPPNSTVYITGNKGAPVTGKSVTLK</sequence>
<evidence type="ECO:0008006" key="4">
    <source>
        <dbReference type="Google" id="ProtNLM"/>
    </source>
</evidence>
<keyword evidence="1" id="KW-0732">Signal</keyword>
<gene>
    <name evidence="2" type="ORF">O6R08_07765</name>
</gene>
<keyword evidence="3" id="KW-1185">Reference proteome</keyword>
<feature type="signal peptide" evidence="1">
    <location>
        <begin position="1"/>
        <end position="27"/>
    </location>
</feature>
<organism evidence="2 3">
    <name type="scientific">Cutibacterium equinum</name>
    <dbReference type="NCBI Taxonomy" id="3016342"/>
    <lineage>
        <taxon>Bacteria</taxon>
        <taxon>Bacillati</taxon>
        <taxon>Actinomycetota</taxon>
        <taxon>Actinomycetes</taxon>
        <taxon>Propionibacteriales</taxon>
        <taxon>Propionibacteriaceae</taxon>
        <taxon>Cutibacterium</taxon>
    </lineage>
</organism>
<dbReference type="Proteomes" id="UP001212097">
    <property type="component" value="Chromosome"/>
</dbReference>
<accession>A0ABY7QXL3</accession>
<proteinExistence type="predicted"/>
<dbReference type="RefSeq" id="WP_271417616.1">
    <property type="nucleotide sequence ID" value="NZ_CP115668.1"/>
</dbReference>
<evidence type="ECO:0000313" key="2">
    <source>
        <dbReference type="EMBL" id="WCC79415.1"/>
    </source>
</evidence>
<evidence type="ECO:0000313" key="3">
    <source>
        <dbReference type="Proteomes" id="UP001212097"/>
    </source>
</evidence>
<name>A0ABY7QXL3_9ACTN</name>
<evidence type="ECO:0000256" key="1">
    <source>
        <dbReference type="SAM" id="SignalP"/>
    </source>
</evidence>
<dbReference type="EMBL" id="CP115668">
    <property type="protein sequence ID" value="WCC79415.1"/>
    <property type="molecule type" value="Genomic_DNA"/>
</dbReference>